<evidence type="ECO:0000313" key="3">
    <source>
        <dbReference type="RefSeq" id="XP_019101431.1"/>
    </source>
</evidence>
<dbReference type="InterPro" id="IPR017451">
    <property type="entry name" value="F-box-assoc_interact_dom"/>
</dbReference>
<organism evidence="2 3">
    <name type="scientific">Camelina sativa</name>
    <name type="common">False flax</name>
    <name type="synonym">Myagrum sativum</name>
    <dbReference type="NCBI Taxonomy" id="90675"/>
    <lineage>
        <taxon>Eukaryota</taxon>
        <taxon>Viridiplantae</taxon>
        <taxon>Streptophyta</taxon>
        <taxon>Embryophyta</taxon>
        <taxon>Tracheophyta</taxon>
        <taxon>Spermatophyta</taxon>
        <taxon>Magnoliopsida</taxon>
        <taxon>eudicotyledons</taxon>
        <taxon>Gunneridae</taxon>
        <taxon>Pentapetalae</taxon>
        <taxon>rosids</taxon>
        <taxon>malvids</taxon>
        <taxon>Brassicales</taxon>
        <taxon>Brassicaceae</taxon>
        <taxon>Camelineae</taxon>
        <taxon>Camelina</taxon>
    </lineage>
</organism>
<keyword evidence="2" id="KW-1185">Reference proteome</keyword>
<dbReference type="Pfam" id="PF08268">
    <property type="entry name" value="FBA_3"/>
    <property type="match status" value="1"/>
</dbReference>
<evidence type="ECO:0000259" key="1">
    <source>
        <dbReference type="SMART" id="SM00256"/>
    </source>
</evidence>
<reference evidence="3" key="2">
    <citation type="submission" date="2025-08" db="UniProtKB">
        <authorList>
            <consortium name="RefSeq"/>
        </authorList>
    </citation>
    <scope>IDENTIFICATION</scope>
    <source>
        <tissue evidence="3">Leaf</tissue>
    </source>
</reference>
<dbReference type="NCBIfam" id="TIGR01640">
    <property type="entry name" value="F_box_assoc_1"/>
    <property type="match status" value="1"/>
</dbReference>
<dbReference type="InterPro" id="IPR001810">
    <property type="entry name" value="F-box_dom"/>
</dbReference>
<protein>
    <submittedName>
        <fullName evidence="3">F-box protein DOR-like</fullName>
    </submittedName>
</protein>
<dbReference type="Proteomes" id="UP000694864">
    <property type="component" value="Chromosome 1"/>
</dbReference>
<proteinExistence type="predicted"/>
<dbReference type="SMART" id="SM00256">
    <property type="entry name" value="FBOX"/>
    <property type="match status" value="1"/>
</dbReference>
<dbReference type="PANTHER" id="PTHR31111:SF99">
    <property type="entry name" value="F-BOX PROTEIN DOR"/>
    <property type="match status" value="1"/>
</dbReference>
<reference evidence="2" key="1">
    <citation type="journal article" date="2014" name="Nat. Commun.">
        <title>The emerging biofuel crop Camelina sativa retains a highly undifferentiated hexaploid genome structure.</title>
        <authorList>
            <person name="Kagale S."/>
            <person name="Koh C."/>
            <person name="Nixon J."/>
            <person name="Bollina V."/>
            <person name="Clarke W.E."/>
            <person name="Tuteja R."/>
            <person name="Spillane C."/>
            <person name="Robinson S.J."/>
            <person name="Links M.G."/>
            <person name="Clarke C."/>
            <person name="Higgins E.E."/>
            <person name="Huebert T."/>
            <person name="Sharpe A.G."/>
            <person name="Parkin I.A."/>
        </authorList>
    </citation>
    <scope>NUCLEOTIDE SEQUENCE [LARGE SCALE GENOMIC DNA]</scope>
    <source>
        <strain evidence="2">cv. DH55</strain>
    </source>
</reference>
<dbReference type="GeneID" id="109132900"/>
<accession>A0ABM1RQZ3</accession>
<dbReference type="Gene3D" id="1.20.1280.50">
    <property type="match status" value="1"/>
</dbReference>
<dbReference type="SUPFAM" id="SSF81383">
    <property type="entry name" value="F-box domain"/>
    <property type="match status" value="1"/>
</dbReference>
<dbReference type="PANTHER" id="PTHR31111">
    <property type="entry name" value="BNAA05G37150D PROTEIN-RELATED"/>
    <property type="match status" value="1"/>
</dbReference>
<name>A0ABM1RQZ3_CAMSA</name>
<evidence type="ECO:0000313" key="2">
    <source>
        <dbReference type="Proteomes" id="UP000694864"/>
    </source>
</evidence>
<sequence>MKSRRLNVSEDPRTILGKHSRVPTSNSTNALENSEVPVPIDVMMDIFSRLSAKSIARCSCVSKLWFSILRLPYFTELCLTKSSARPKLLFACVRHRELIVFLTPQPQHSYERSSRLAATFHMKIPCGDFCDIISPIHGLVFVRDVQKFKLVSVICNPTTRQTLTLPKPKTKKRLYISSYFGYDPMEKQFKVLLMTERDGISDEHQVLTLLGTKKLSWSMIECCIPHFPRFDGICINGVLYYRASVDIYSNMSMIVCFDVKSETFSFIKVMEPFINAVASGATLINYNGKLGSVLSEGRPYICGRDRRFEMWILKDSDKHEWSKFVYEMPPRWQHISERKVFRFIGVIGTTNEIVLSSSRPPDRCYVLYYSLERKTIIRVVEIQGMGAIKRNGVIMFLDHVEDVRLT</sequence>
<dbReference type="InterPro" id="IPR013187">
    <property type="entry name" value="F-box-assoc_dom_typ3"/>
</dbReference>
<dbReference type="Pfam" id="PF00646">
    <property type="entry name" value="F-box"/>
    <property type="match status" value="1"/>
</dbReference>
<dbReference type="InterPro" id="IPR036047">
    <property type="entry name" value="F-box-like_dom_sf"/>
</dbReference>
<dbReference type="RefSeq" id="XP_019101431.1">
    <property type="nucleotide sequence ID" value="XM_019245886.1"/>
</dbReference>
<gene>
    <name evidence="3" type="primary">LOC109132900</name>
</gene>
<feature type="domain" description="F-box" evidence="1">
    <location>
        <begin position="38"/>
        <end position="78"/>
    </location>
</feature>